<dbReference type="PANTHER" id="PTHR42760:SF115">
    <property type="entry name" value="3-OXOACYL-[ACYL-CARRIER-PROTEIN] REDUCTASE FABG"/>
    <property type="match status" value="1"/>
</dbReference>
<evidence type="ECO:0000313" key="4">
    <source>
        <dbReference type="Proteomes" id="UP000215506"/>
    </source>
</evidence>
<comment type="similarity">
    <text evidence="1">Belongs to the short-chain dehydrogenases/reductases (SDR) family.</text>
</comment>
<comment type="caution">
    <text evidence="3">The sequence shown here is derived from an EMBL/GenBank/DDBJ whole genome shotgun (WGS) entry which is preliminary data.</text>
</comment>
<keyword evidence="2 3" id="KW-0560">Oxidoreductase</keyword>
<organism evidence="3 4">
    <name type="scientific">Nocardia cerradoensis</name>
    <dbReference type="NCBI Taxonomy" id="85688"/>
    <lineage>
        <taxon>Bacteria</taxon>
        <taxon>Bacillati</taxon>
        <taxon>Actinomycetota</taxon>
        <taxon>Actinomycetes</taxon>
        <taxon>Mycobacteriales</taxon>
        <taxon>Nocardiaceae</taxon>
        <taxon>Nocardia</taxon>
    </lineage>
</organism>
<dbReference type="Pfam" id="PF13561">
    <property type="entry name" value="adh_short_C2"/>
    <property type="match status" value="1"/>
</dbReference>
<evidence type="ECO:0000256" key="2">
    <source>
        <dbReference type="ARBA" id="ARBA00023002"/>
    </source>
</evidence>
<accession>A0A231GUX4</accession>
<dbReference type="RefSeq" id="WP_051042667.1">
    <property type="nucleotide sequence ID" value="NZ_JAAXOR010000001.1"/>
</dbReference>
<evidence type="ECO:0000313" key="3">
    <source>
        <dbReference type="EMBL" id="OXR40424.1"/>
    </source>
</evidence>
<dbReference type="EC" id="1.1.1.385" evidence="3"/>
<reference evidence="3 4" key="1">
    <citation type="submission" date="2017-07" db="EMBL/GenBank/DDBJ databases">
        <title>First draft Genome Sequence of Nocardia cerradoensis isolated from human infection.</title>
        <authorList>
            <person name="Carrasco G."/>
        </authorList>
    </citation>
    <scope>NUCLEOTIDE SEQUENCE [LARGE SCALE GENOMIC DNA]</scope>
    <source>
        <strain evidence="3 4">CNM20130759</strain>
    </source>
</reference>
<dbReference type="PANTHER" id="PTHR42760">
    <property type="entry name" value="SHORT-CHAIN DEHYDROGENASES/REDUCTASES FAMILY MEMBER"/>
    <property type="match status" value="1"/>
</dbReference>
<evidence type="ECO:0000256" key="1">
    <source>
        <dbReference type="ARBA" id="ARBA00006484"/>
    </source>
</evidence>
<protein>
    <submittedName>
        <fullName evidence="3">Dihydroanticapsin 7-dehydrogenase</fullName>
        <ecNumber evidence="3">1.1.1.385</ecNumber>
    </submittedName>
</protein>
<dbReference type="PRINTS" id="PR00080">
    <property type="entry name" value="SDRFAMILY"/>
</dbReference>
<keyword evidence="4" id="KW-1185">Reference proteome</keyword>
<dbReference type="InterPro" id="IPR036291">
    <property type="entry name" value="NAD(P)-bd_dom_sf"/>
</dbReference>
<dbReference type="InterPro" id="IPR002347">
    <property type="entry name" value="SDR_fam"/>
</dbReference>
<name>A0A231GUX4_9NOCA</name>
<dbReference type="SUPFAM" id="SSF51735">
    <property type="entry name" value="NAD(P)-binding Rossmann-fold domains"/>
    <property type="match status" value="1"/>
</dbReference>
<gene>
    <name evidence="3" type="primary">bacC_7</name>
    <name evidence="3" type="ORF">B7C42_07482</name>
</gene>
<dbReference type="PRINTS" id="PR00081">
    <property type="entry name" value="GDHRDH"/>
</dbReference>
<sequence>MTTNHAEELFGLTGAVALVTGGAGGIPKATALALAKAGADVAVVDIADEFTAQTVEEIQALGRRAIGLHADVRRRDDIEDMIEQTRQRLGPIAVAVNGVGSLGAAVPKSFLDFTVEDWNGPVELNLTSTMLCVQAEALAMIRDGMAGSIVTFGSTSGLVAAPSVAHYGAANAGVIHLTKSVALELAPYDIRINCVVPGTHNINRAGRETPTSSRPEQAEFLRKAAAATPQKHLGLAEETAGVALFLASKLSAYMTGHAVISDGGITHTTARPAVGTLEPAALRGLEVSRD</sequence>
<dbReference type="Proteomes" id="UP000215506">
    <property type="component" value="Unassembled WGS sequence"/>
</dbReference>
<dbReference type="EMBL" id="NGAF01000032">
    <property type="protein sequence ID" value="OXR40424.1"/>
    <property type="molecule type" value="Genomic_DNA"/>
</dbReference>
<dbReference type="GO" id="GO:0016616">
    <property type="term" value="F:oxidoreductase activity, acting on the CH-OH group of donors, NAD or NADP as acceptor"/>
    <property type="evidence" value="ECO:0007669"/>
    <property type="project" value="TreeGrafter"/>
</dbReference>
<dbReference type="FunFam" id="3.40.50.720:FF:000084">
    <property type="entry name" value="Short-chain dehydrogenase reductase"/>
    <property type="match status" value="1"/>
</dbReference>
<dbReference type="Gene3D" id="3.40.50.720">
    <property type="entry name" value="NAD(P)-binding Rossmann-like Domain"/>
    <property type="match status" value="1"/>
</dbReference>
<dbReference type="AlphaFoldDB" id="A0A231GUX4"/>
<proteinExistence type="inferred from homology"/>